<evidence type="ECO:0000256" key="7">
    <source>
        <dbReference type="ARBA" id="ARBA00022917"/>
    </source>
</evidence>
<dbReference type="InterPro" id="IPR002300">
    <property type="entry name" value="aa-tRNA-synth_Ia"/>
</dbReference>
<dbReference type="Pfam" id="PF08264">
    <property type="entry name" value="Anticodon_1"/>
    <property type="match status" value="1"/>
</dbReference>
<dbReference type="GO" id="GO:0004832">
    <property type="term" value="F:valine-tRNA ligase activity"/>
    <property type="evidence" value="ECO:0007669"/>
    <property type="project" value="UniProtKB-UniRule"/>
</dbReference>
<dbReference type="Gene3D" id="1.10.730.10">
    <property type="entry name" value="Isoleucyl-tRNA Synthetase, Domain 1"/>
    <property type="match status" value="1"/>
</dbReference>
<keyword evidence="7" id="KW-0648">Protein biosynthesis</keyword>
<dbReference type="GO" id="GO:0005524">
    <property type="term" value="F:ATP binding"/>
    <property type="evidence" value="ECO:0007669"/>
    <property type="project" value="UniProtKB-KW"/>
</dbReference>
<dbReference type="NCBIfam" id="TIGR00422">
    <property type="entry name" value="valS"/>
    <property type="match status" value="1"/>
</dbReference>
<comment type="catalytic activity">
    <reaction evidence="10">
        <text>tRNA(Val) + L-valine + ATP = L-valyl-tRNA(Val) + AMP + diphosphate</text>
        <dbReference type="Rhea" id="RHEA:10704"/>
        <dbReference type="Rhea" id="RHEA-COMP:9672"/>
        <dbReference type="Rhea" id="RHEA-COMP:9708"/>
        <dbReference type="ChEBI" id="CHEBI:30616"/>
        <dbReference type="ChEBI" id="CHEBI:33019"/>
        <dbReference type="ChEBI" id="CHEBI:57762"/>
        <dbReference type="ChEBI" id="CHEBI:78442"/>
        <dbReference type="ChEBI" id="CHEBI:78537"/>
        <dbReference type="ChEBI" id="CHEBI:456215"/>
        <dbReference type="EC" id="6.1.1.9"/>
    </reaction>
</comment>
<dbReference type="GO" id="GO:0005829">
    <property type="term" value="C:cytosol"/>
    <property type="evidence" value="ECO:0007669"/>
    <property type="project" value="TreeGrafter"/>
</dbReference>
<dbReference type="InterPro" id="IPR009008">
    <property type="entry name" value="Val/Leu/Ile-tRNA-synth_edit"/>
</dbReference>
<dbReference type="NCBIfam" id="NF009687">
    <property type="entry name" value="PRK13208.1"/>
    <property type="match status" value="1"/>
</dbReference>
<reference evidence="15" key="1">
    <citation type="journal article" date="2020" name="mSystems">
        <title>Genome- and Community-Level Interaction Insights into Carbon Utilization and Element Cycling Functions of Hydrothermarchaeota in Hydrothermal Sediment.</title>
        <authorList>
            <person name="Zhou Z."/>
            <person name="Liu Y."/>
            <person name="Xu W."/>
            <person name="Pan J."/>
            <person name="Luo Z.H."/>
            <person name="Li M."/>
        </authorList>
    </citation>
    <scope>NUCLEOTIDE SEQUENCE [LARGE SCALE GENOMIC DNA]</scope>
    <source>
        <strain evidence="15">SpSt-16</strain>
    </source>
</reference>
<keyword evidence="3" id="KW-0963">Cytoplasm</keyword>
<dbReference type="PANTHER" id="PTHR11946">
    <property type="entry name" value="VALYL-TRNA SYNTHETASES"/>
    <property type="match status" value="1"/>
</dbReference>
<evidence type="ECO:0000256" key="4">
    <source>
        <dbReference type="ARBA" id="ARBA00022598"/>
    </source>
</evidence>
<dbReference type="EMBL" id="DSGT01000009">
    <property type="protein sequence ID" value="HEW53113.1"/>
    <property type="molecule type" value="Genomic_DNA"/>
</dbReference>
<dbReference type="InterPro" id="IPR024934">
    <property type="entry name" value="Rubredoxin-like_dom"/>
</dbReference>
<evidence type="ECO:0000259" key="14">
    <source>
        <dbReference type="PROSITE" id="PS50903"/>
    </source>
</evidence>
<name>A0A7C2VDL1_9CREN</name>
<sequence>MADNKRKNFVPKLSDTRWNKEYEVMLSDLWEKEGHYRFSYDPSRPTLIIDTPPPYISGRPHIGQVASYIQMDMIARAYRMMGYNVLMPFYGDRNGLPVEIYVERTYNINPHEAAKTVEGREKFLELCRKHLDDVEKTFVSVWRMLGCTFEYWKEGTDSEEYRKITQETFIKLWREGLIYEADRPVIWCPRCRTSLAEAEVEYKEEVGELYHIVFPVQGGDNIVIATTRPELLGACLVVAYNPEDNRYKHFRNRKAVVPVYNLVVDIVEHASVDPRFGTGIMMICSYGDQADVRVIRELGLQPRIIIDENGLMNEKAGPLTGLSIPEARKKIVEILREQGYLVKVEKIKRNVPSCWRCGSPVEFIHTREYFLKQLEFKDVLKEVAAKIEFIPEEYRQRLFSWIDSLAMDWPISRSRYYATELPVWKCSRCGSILVPKPGRYYRPWKDPAPWDSCPKCGAPKNELVGETKVFDTWFDSSISVLYASGITKYPHIFELYVSGKTKAMRPQGYEIIRTWLYYTLLRIYQLYKKPAFDIVRINGMGLDEKGEAMHKSKGNIIFTEPMVEKYGADAVRYWAAVAAKIGSDYRVSEQVMKTGMLFVTKLLNISRFISMFPVPERVEKLHPLDLAILEKLNEVVASVRKSYEKTDVYTVVHTLYSFVWNVFADHYIELVKARAYGSEGFTDEEQKSAWYTLNTALRYVLLMLAPIMPFVTDYIWRKVFADRSIHLESMPEPNVEWNAGYAKVLDKVIEINSAIWRYKKQNNMKLSEPLNAVLYIASDVAVAAKDLQYLHKIRDVAIGRPEAGEYIELAKDVYLSVSKG</sequence>
<evidence type="ECO:0000256" key="2">
    <source>
        <dbReference type="ARBA" id="ARBA00013169"/>
    </source>
</evidence>
<dbReference type="SUPFAM" id="SSF47323">
    <property type="entry name" value="Anticodon-binding domain of a subclass of class I aminoacyl-tRNA synthetases"/>
    <property type="match status" value="1"/>
</dbReference>
<dbReference type="Gene3D" id="3.40.50.620">
    <property type="entry name" value="HUPs"/>
    <property type="match status" value="3"/>
</dbReference>
<keyword evidence="4 15" id="KW-0436">Ligase</keyword>
<comment type="caution">
    <text evidence="15">The sequence shown here is derived from an EMBL/GenBank/DDBJ whole genome shotgun (WGS) entry which is preliminary data.</text>
</comment>
<dbReference type="AlphaFoldDB" id="A0A7C2VDL1"/>
<proteinExistence type="inferred from homology"/>
<keyword evidence="5" id="KW-0547">Nucleotide-binding</keyword>
<keyword evidence="8" id="KW-0030">Aminoacyl-tRNA synthetase</keyword>
<evidence type="ECO:0000256" key="8">
    <source>
        <dbReference type="ARBA" id="ARBA00023146"/>
    </source>
</evidence>
<comment type="similarity">
    <text evidence="12">Belongs to the class-I aminoacyl-tRNA synthetase family. ValS type 2 subfamily.</text>
</comment>
<dbReference type="GO" id="GO:0005506">
    <property type="term" value="F:iron ion binding"/>
    <property type="evidence" value="ECO:0007669"/>
    <property type="project" value="InterPro"/>
</dbReference>
<evidence type="ECO:0000256" key="11">
    <source>
        <dbReference type="ARBA" id="ARBA00055630"/>
    </source>
</evidence>
<evidence type="ECO:0000256" key="13">
    <source>
        <dbReference type="NCBIfam" id="TIGR00422"/>
    </source>
</evidence>
<dbReference type="FunFam" id="3.40.50.620:FF:000192">
    <property type="entry name" value="Valine--tRNA ligase"/>
    <property type="match status" value="1"/>
</dbReference>
<evidence type="ECO:0000256" key="9">
    <source>
        <dbReference type="ARBA" id="ARBA00024407"/>
    </source>
</evidence>
<dbReference type="InterPro" id="IPR009080">
    <property type="entry name" value="tRNAsynth_Ia_anticodon-bd"/>
</dbReference>
<comment type="function">
    <text evidence="11">Catalyzes the attachment of valine to tRNA(Val). As ValRS can inadvertently accommodate and process structurally similar amino acids such as threonine, to avoid such errors, it has a 'posttransfer' editing activity that hydrolyzes mischarged Thr-tRNA(Val) in a tRNA-dependent manner.</text>
</comment>
<dbReference type="CDD" id="cd07962">
    <property type="entry name" value="Anticodon_Ia_Val"/>
    <property type="match status" value="1"/>
</dbReference>
<dbReference type="InterPro" id="IPR002303">
    <property type="entry name" value="Valyl-tRNA_ligase"/>
</dbReference>
<evidence type="ECO:0000256" key="1">
    <source>
        <dbReference type="ARBA" id="ARBA00004496"/>
    </source>
</evidence>
<dbReference type="SUPFAM" id="SSF50677">
    <property type="entry name" value="ValRS/IleRS/LeuRS editing domain"/>
    <property type="match status" value="1"/>
</dbReference>
<dbReference type="EC" id="6.1.1.9" evidence="2 13"/>
<dbReference type="PROSITE" id="PS50903">
    <property type="entry name" value="RUBREDOXIN_LIKE"/>
    <property type="match status" value="1"/>
</dbReference>
<dbReference type="GO" id="GO:0002161">
    <property type="term" value="F:aminoacyl-tRNA deacylase activity"/>
    <property type="evidence" value="ECO:0007669"/>
    <property type="project" value="InterPro"/>
</dbReference>
<protein>
    <recommendedName>
        <fullName evidence="9 13">Valine--tRNA ligase</fullName>
        <ecNumber evidence="2 13">6.1.1.9</ecNumber>
    </recommendedName>
</protein>
<dbReference type="GO" id="GO:0006438">
    <property type="term" value="P:valyl-tRNA aminoacylation"/>
    <property type="evidence" value="ECO:0007669"/>
    <property type="project" value="UniProtKB-UniRule"/>
</dbReference>
<dbReference type="SUPFAM" id="SSF52374">
    <property type="entry name" value="Nucleotidylyl transferase"/>
    <property type="match status" value="1"/>
</dbReference>
<dbReference type="InterPro" id="IPR013155">
    <property type="entry name" value="M/V/L/I-tRNA-synth_anticd-bd"/>
</dbReference>
<dbReference type="Gene3D" id="3.90.740.10">
    <property type="entry name" value="Valyl/Leucyl/Isoleucyl-tRNA synthetase, editing domain"/>
    <property type="match status" value="1"/>
</dbReference>
<evidence type="ECO:0000256" key="12">
    <source>
        <dbReference type="ARBA" id="ARBA00061452"/>
    </source>
</evidence>
<dbReference type="PRINTS" id="PR00986">
    <property type="entry name" value="TRNASYNTHVAL"/>
</dbReference>
<evidence type="ECO:0000256" key="3">
    <source>
        <dbReference type="ARBA" id="ARBA00022490"/>
    </source>
</evidence>
<dbReference type="InterPro" id="IPR033705">
    <property type="entry name" value="Anticodon_Ia_Val"/>
</dbReference>
<gene>
    <name evidence="15" type="ORF">ENO77_02955</name>
</gene>
<dbReference type="Pfam" id="PF00133">
    <property type="entry name" value="tRNA-synt_1"/>
    <property type="match status" value="1"/>
</dbReference>
<dbReference type="PANTHER" id="PTHR11946:SF93">
    <property type="entry name" value="VALINE--TRNA LIGASE, CHLOROPLASTIC_MITOCHONDRIAL 2"/>
    <property type="match status" value="1"/>
</dbReference>
<dbReference type="InterPro" id="IPR014729">
    <property type="entry name" value="Rossmann-like_a/b/a_fold"/>
</dbReference>
<comment type="subcellular location">
    <subcellularLocation>
        <location evidence="1">Cytoplasm</location>
    </subcellularLocation>
</comment>
<evidence type="ECO:0000313" key="15">
    <source>
        <dbReference type="EMBL" id="HEW53113.1"/>
    </source>
</evidence>
<accession>A0A7C2VDL1</accession>
<evidence type="ECO:0000256" key="10">
    <source>
        <dbReference type="ARBA" id="ARBA00047552"/>
    </source>
</evidence>
<keyword evidence="6" id="KW-0067">ATP-binding</keyword>
<evidence type="ECO:0000256" key="6">
    <source>
        <dbReference type="ARBA" id="ARBA00022840"/>
    </source>
</evidence>
<organism evidence="15">
    <name type="scientific">Ignisphaera aggregans</name>
    <dbReference type="NCBI Taxonomy" id="334771"/>
    <lineage>
        <taxon>Archaea</taxon>
        <taxon>Thermoproteota</taxon>
        <taxon>Thermoprotei</taxon>
        <taxon>Desulfurococcales</taxon>
        <taxon>Desulfurococcaceae</taxon>
        <taxon>Ignisphaera</taxon>
    </lineage>
</organism>
<evidence type="ECO:0000256" key="5">
    <source>
        <dbReference type="ARBA" id="ARBA00022741"/>
    </source>
</evidence>
<feature type="domain" description="Rubredoxin-like" evidence="14">
    <location>
        <begin position="421"/>
        <end position="466"/>
    </location>
</feature>